<evidence type="ECO:0000259" key="7">
    <source>
        <dbReference type="Pfam" id="PF10414"/>
    </source>
</evidence>
<dbReference type="Proteomes" id="UP000717981">
    <property type="component" value="Unassembled WGS sequence"/>
</dbReference>
<feature type="domain" description="Siroheme synthase central" evidence="8">
    <location>
        <begin position="121"/>
        <end position="145"/>
    </location>
</feature>
<evidence type="ECO:0000313" key="10">
    <source>
        <dbReference type="Proteomes" id="UP000717981"/>
    </source>
</evidence>
<evidence type="ECO:0000256" key="1">
    <source>
        <dbReference type="ARBA" id="ARBA00005010"/>
    </source>
</evidence>
<dbReference type="InterPro" id="IPR028281">
    <property type="entry name" value="Sirohaem_synthase_central"/>
</dbReference>
<dbReference type="Gene3D" id="3.40.50.720">
    <property type="entry name" value="NAD(P)-binding Rossmann-like Domain"/>
    <property type="match status" value="1"/>
</dbReference>
<feature type="domain" description="Sirohaem synthase dimerisation" evidence="7">
    <location>
        <begin position="151"/>
        <end position="205"/>
    </location>
</feature>
<dbReference type="InterPro" id="IPR035996">
    <property type="entry name" value="4pyrrol_Methylase_sf"/>
</dbReference>
<dbReference type="GO" id="GO:0008168">
    <property type="term" value="F:methyltransferase activity"/>
    <property type="evidence" value="ECO:0007669"/>
    <property type="project" value="InterPro"/>
</dbReference>
<protein>
    <recommendedName>
        <fullName evidence="2">precorrin-2 dehydrogenase</fullName>
        <ecNumber evidence="2">1.3.1.76</ecNumber>
    </recommendedName>
</protein>
<dbReference type="Gene3D" id="3.30.160.110">
    <property type="entry name" value="Siroheme synthase, domain 2"/>
    <property type="match status" value="1"/>
</dbReference>
<evidence type="ECO:0000256" key="6">
    <source>
        <dbReference type="ARBA" id="ARBA00047561"/>
    </source>
</evidence>
<sequence>MGLYPLFADLRGREVLVVGGGEVAARKVAALLEAGAVVRLPATAVRHPELAAALEAGRIERLAGDFDPAWLDAAWLVVAATDDAAFNAALAVEAGRRRRLVNVVDDAALSSFHVPAVVDRSPLVVAISSGGAAPMLARQVRQRLETLLDPALGALAALLARHRARIRQALPDTTRRRRWFDALLGGRLAGLAADPARLEAAFEAELQRAAAAVRDEGSVTLVQAGAPDLYTLRALRALNAADVLLLVGAVDEAALEPARRDARRVHAGVDAAAGRAVALAREGLHVACVHAAGCAVGESVARACAEAGVPCQRVPAVSTTAP</sequence>
<dbReference type="EC" id="1.3.1.76" evidence="2"/>
<dbReference type="Pfam" id="PF14824">
    <property type="entry name" value="Sirohm_synth_M"/>
    <property type="match status" value="1"/>
</dbReference>
<evidence type="ECO:0000256" key="5">
    <source>
        <dbReference type="ARBA" id="ARBA00023244"/>
    </source>
</evidence>
<comment type="catalytic activity">
    <reaction evidence="6">
        <text>precorrin-2 + NAD(+) = sirohydrochlorin + NADH + 2 H(+)</text>
        <dbReference type="Rhea" id="RHEA:15613"/>
        <dbReference type="ChEBI" id="CHEBI:15378"/>
        <dbReference type="ChEBI" id="CHEBI:57540"/>
        <dbReference type="ChEBI" id="CHEBI:57945"/>
        <dbReference type="ChEBI" id="CHEBI:58351"/>
        <dbReference type="ChEBI" id="CHEBI:58827"/>
        <dbReference type="EC" id="1.3.1.76"/>
    </reaction>
</comment>
<evidence type="ECO:0000313" key="9">
    <source>
        <dbReference type="EMBL" id="KAF1688824.1"/>
    </source>
</evidence>
<dbReference type="PANTHER" id="PTHR35330:SF1">
    <property type="entry name" value="SIROHEME BIOSYNTHESIS PROTEIN MET8"/>
    <property type="match status" value="1"/>
</dbReference>
<dbReference type="GO" id="GO:0019354">
    <property type="term" value="P:siroheme biosynthetic process"/>
    <property type="evidence" value="ECO:0007669"/>
    <property type="project" value="InterPro"/>
</dbReference>
<evidence type="ECO:0000256" key="2">
    <source>
        <dbReference type="ARBA" id="ARBA00012400"/>
    </source>
</evidence>
<dbReference type="InterPro" id="IPR028161">
    <property type="entry name" value="Met8-like"/>
</dbReference>
<dbReference type="InterPro" id="IPR014777">
    <property type="entry name" value="4pyrrole_Mease_sub1"/>
</dbReference>
<dbReference type="InterPro" id="IPR019478">
    <property type="entry name" value="Sirohaem_synthase_dimer_dom"/>
</dbReference>
<dbReference type="RefSeq" id="WP_162124578.1">
    <property type="nucleotide sequence ID" value="NZ_PDWK01000035.1"/>
</dbReference>
<evidence type="ECO:0000259" key="8">
    <source>
        <dbReference type="Pfam" id="PF14824"/>
    </source>
</evidence>
<dbReference type="AlphaFoldDB" id="A0A921NXW2"/>
<dbReference type="InterPro" id="IPR006367">
    <property type="entry name" value="Sirohaem_synthase_N"/>
</dbReference>
<dbReference type="Pfam" id="PF13241">
    <property type="entry name" value="NAD_binding_7"/>
    <property type="match status" value="1"/>
</dbReference>
<dbReference type="SUPFAM" id="SSF75615">
    <property type="entry name" value="Siroheme synthase middle domains-like"/>
    <property type="match status" value="1"/>
</dbReference>
<gene>
    <name evidence="9" type="ORF">CR938_08380</name>
</gene>
<dbReference type="Gene3D" id="1.10.8.210">
    <property type="entry name" value="Sirohaem synthase, dimerisation domain"/>
    <property type="match status" value="1"/>
</dbReference>
<dbReference type="Gene3D" id="3.40.1010.10">
    <property type="entry name" value="Cobalt-precorrin-4 Transmethylase, Domain 1"/>
    <property type="match status" value="1"/>
</dbReference>
<dbReference type="SUPFAM" id="SSF51735">
    <property type="entry name" value="NAD(P)-binding Rossmann-fold domains"/>
    <property type="match status" value="1"/>
</dbReference>
<organism evidence="9 10">
    <name type="scientific">Pseudoxanthomonas taiwanensis</name>
    <dbReference type="NCBI Taxonomy" id="176598"/>
    <lineage>
        <taxon>Bacteria</taxon>
        <taxon>Pseudomonadati</taxon>
        <taxon>Pseudomonadota</taxon>
        <taxon>Gammaproteobacteria</taxon>
        <taxon>Lysobacterales</taxon>
        <taxon>Lysobacteraceae</taxon>
        <taxon>Pseudoxanthomonas</taxon>
    </lineage>
</organism>
<comment type="caution">
    <text evidence="9">The sequence shown here is derived from an EMBL/GenBank/DDBJ whole genome shotgun (WGS) entry which is preliminary data.</text>
</comment>
<dbReference type="NCBIfam" id="TIGR01470">
    <property type="entry name" value="cysG_Nterm"/>
    <property type="match status" value="1"/>
</dbReference>
<dbReference type="SUPFAM" id="SSF53790">
    <property type="entry name" value="Tetrapyrrole methylase"/>
    <property type="match status" value="1"/>
</dbReference>
<keyword evidence="4" id="KW-0520">NAD</keyword>
<evidence type="ECO:0000256" key="4">
    <source>
        <dbReference type="ARBA" id="ARBA00023027"/>
    </source>
</evidence>
<dbReference type="InterPro" id="IPR036291">
    <property type="entry name" value="NAD(P)-bd_dom_sf"/>
</dbReference>
<keyword evidence="10" id="KW-1185">Reference proteome</keyword>
<name>A0A921NXW2_9GAMM</name>
<dbReference type="GO" id="GO:0004325">
    <property type="term" value="F:ferrochelatase activity"/>
    <property type="evidence" value="ECO:0007669"/>
    <property type="project" value="InterPro"/>
</dbReference>
<keyword evidence="5" id="KW-0627">Porphyrin biosynthesis</keyword>
<proteinExistence type="predicted"/>
<dbReference type="PANTHER" id="PTHR35330">
    <property type="entry name" value="SIROHEME BIOSYNTHESIS PROTEIN MET8"/>
    <property type="match status" value="1"/>
</dbReference>
<dbReference type="GO" id="GO:0043115">
    <property type="term" value="F:precorrin-2 dehydrogenase activity"/>
    <property type="evidence" value="ECO:0007669"/>
    <property type="project" value="UniProtKB-EC"/>
</dbReference>
<evidence type="ECO:0000256" key="3">
    <source>
        <dbReference type="ARBA" id="ARBA00023002"/>
    </source>
</evidence>
<dbReference type="OrthoDB" id="9815856at2"/>
<dbReference type="EMBL" id="PDWK01000035">
    <property type="protein sequence ID" value="KAF1688824.1"/>
    <property type="molecule type" value="Genomic_DNA"/>
</dbReference>
<reference evidence="9" key="1">
    <citation type="submission" date="2017-10" db="EMBL/GenBank/DDBJ databases">
        <title>Whole genome sequencing of members of genus Pseudoxanthomonas.</title>
        <authorList>
            <person name="Kumar S."/>
            <person name="Bansal K."/>
            <person name="Kaur A."/>
            <person name="Patil P."/>
            <person name="Sharma S."/>
            <person name="Patil P.B."/>
        </authorList>
    </citation>
    <scope>NUCLEOTIDE SEQUENCE</scope>
    <source>
        <strain evidence="9">DSM 22914</strain>
    </source>
</reference>
<dbReference type="Pfam" id="PF10414">
    <property type="entry name" value="CysG_dimeriser"/>
    <property type="match status" value="1"/>
</dbReference>
<accession>A0A921NXW2</accession>
<dbReference type="InterPro" id="IPR037115">
    <property type="entry name" value="Sirohaem_synt_dimer_dom_sf"/>
</dbReference>
<keyword evidence="3" id="KW-0560">Oxidoreductase</keyword>
<comment type="pathway">
    <text evidence="1">Porphyrin-containing compound metabolism; siroheme biosynthesis; sirohydrochlorin from precorrin-2: step 1/1.</text>
</comment>